<name>A0A9P6Q328_9FUNG</name>
<gene>
    <name evidence="3" type="ORF">DFQ27_004632</name>
</gene>
<keyword evidence="4" id="KW-1185">Reference proteome</keyword>
<dbReference type="Proteomes" id="UP000807716">
    <property type="component" value="Unassembled WGS sequence"/>
</dbReference>
<evidence type="ECO:0000256" key="1">
    <source>
        <dbReference type="SAM" id="MobiDB-lite"/>
    </source>
</evidence>
<dbReference type="EMBL" id="JAAAJB010000324">
    <property type="protein sequence ID" value="KAG0258435.1"/>
    <property type="molecule type" value="Genomic_DNA"/>
</dbReference>
<comment type="caution">
    <text evidence="3">The sequence shown here is derived from an EMBL/GenBank/DDBJ whole genome shotgun (WGS) entry which is preliminary data.</text>
</comment>
<proteinExistence type="predicted"/>
<evidence type="ECO:0000256" key="2">
    <source>
        <dbReference type="SAM" id="SignalP"/>
    </source>
</evidence>
<dbReference type="AlphaFoldDB" id="A0A9P6Q328"/>
<evidence type="ECO:0000313" key="3">
    <source>
        <dbReference type="EMBL" id="KAG0258435.1"/>
    </source>
</evidence>
<feature type="compositionally biased region" description="Low complexity" evidence="1">
    <location>
        <begin position="58"/>
        <end position="72"/>
    </location>
</feature>
<organism evidence="3 4">
    <name type="scientific">Actinomortierella ambigua</name>
    <dbReference type="NCBI Taxonomy" id="1343610"/>
    <lineage>
        <taxon>Eukaryota</taxon>
        <taxon>Fungi</taxon>
        <taxon>Fungi incertae sedis</taxon>
        <taxon>Mucoromycota</taxon>
        <taxon>Mortierellomycotina</taxon>
        <taxon>Mortierellomycetes</taxon>
        <taxon>Mortierellales</taxon>
        <taxon>Mortierellaceae</taxon>
        <taxon>Actinomortierella</taxon>
    </lineage>
</organism>
<feature type="signal peptide" evidence="2">
    <location>
        <begin position="1"/>
        <end position="24"/>
    </location>
</feature>
<protein>
    <recommendedName>
        <fullName evidence="5">Secreted protein</fullName>
    </recommendedName>
</protein>
<feature type="chain" id="PRO_5040427313" description="Secreted protein" evidence="2">
    <location>
        <begin position="25"/>
        <end position="245"/>
    </location>
</feature>
<reference evidence="3" key="1">
    <citation type="journal article" date="2020" name="Fungal Divers.">
        <title>Resolving the Mortierellaceae phylogeny through synthesis of multi-gene phylogenetics and phylogenomics.</title>
        <authorList>
            <person name="Vandepol N."/>
            <person name="Liber J."/>
            <person name="Desiro A."/>
            <person name="Na H."/>
            <person name="Kennedy M."/>
            <person name="Barry K."/>
            <person name="Grigoriev I.V."/>
            <person name="Miller A.N."/>
            <person name="O'Donnell K."/>
            <person name="Stajich J.E."/>
            <person name="Bonito G."/>
        </authorList>
    </citation>
    <scope>NUCLEOTIDE SEQUENCE</scope>
    <source>
        <strain evidence="3">BC1065</strain>
    </source>
</reference>
<evidence type="ECO:0008006" key="5">
    <source>
        <dbReference type="Google" id="ProtNLM"/>
    </source>
</evidence>
<keyword evidence="2" id="KW-0732">Signal</keyword>
<evidence type="ECO:0000313" key="4">
    <source>
        <dbReference type="Proteomes" id="UP000807716"/>
    </source>
</evidence>
<sequence>MKLSHSHFLILAASLFVTTSVVHAQEACDPPFDIFCTGTDTDVDRMFEQFLATIPDPANNATSGANNGTTGNPKNATAANPVHYTHLYRRDGCPAPPTCPGHRSKKELAEDIAAYFKGYVDNIKLIAQGKFDEGIFNQLKNAGRWCDSSSFFVQTVIEGLNVATLGIAARVCDCLYATFKPYENFDQFKLAILCQGARAFSSNCPHQVLTKIASEALLDLKPDKEAYRKKICDAISKSTAGTSCA</sequence>
<accession>A0A9P6Q328</accession>
<feature type="region of interest" description="Disordered" evidence="1">
    <location>
        <begin position="57"/>
        <end position="77"/>
    </location>
</feature>
<dbReference type="OrthoDB" id="2421607at2759"/>